<evidence type="ECO:0000256" key="4">
    <source>
        <dbReference type="ARBA" id="ARBA00023163"/>
    </source>
</evidence>
<evidence type="ECO:0000256" key="3">
    <source>
        <dbReference type="ARBA" id="ARBA00023125"/>
    </source>
</evidence>
<dbReference type="SUPFAM" id="SSF46689">
    <property type="entry name" value="Homeodomain-like"/>
    <property type="match status" value="1"/>
</dbReference>
<keyword evidence="8" id="KW-1185">Reference proteome</keyword>
<accession>A0A561TWI9</accession>
<dbReference type="PROSITE" id="PS50977">
    <property type="entry name" value="HTH_TETR_2"/>
    <property type="match status" value="1"/>
</dbReference>
<dbReference type="EMBL" id="VIWT01000002">
    <property type="protein sequence ID" value="TWF91454.1"/>
    <property type="molecule type" value="Genomic_DNA"/>
</dbReference>
<dbReference type="InterPro" id="IPR036271">
    <property type="entry name" value="Tet_transcr_reg_TetR-rel_C_sf"/>
</dbReference>
<evidence type="ECO:0000313" key="8">
    <source>
        <dbReference type="Proteomes" id="UP000317940"/>
    </source>
</evidence>
<evidence type="ECO:0000256" key="2">
    <source>
        <dbReference type="ARBA" id="ARBA00023015"/>
    </source>
</evidence>
<dbReference type="Pfam" id="PF00440">
    <property type="entry name" value="TetR_N"/>
    <property type="match status" value="1"/>
</dbReference>
<proteinExistence type="predicted"/>
<dbReference type="Proteomes" id="UP000317940">
    <property type="component" value="Unassembled WGS sequence"/>
</dbReference>
<dbReference type="Pfam" id="PF13977">
    <property type="entry name" value="TetR_C_6"/>
    <property type="match status" value="1"/>
</dbReference>
<dbReference type="InterPro" id="IPR009057">
    <property type="entry name" value="Homeodomain-like_sf"/>
</dbReference>
<dbReference type="PANTHER" id="PTHR30055">
    <property type="entry name" value="HTH-TYPE TRANSCRIPTIONAL REGULATOR RUTR"/>
    <property type="match status" value="1"/>
</dbReference>
<keyword evidence="3 5" id="KW-0238">DNA-binding</keyword>
<name>A0A561TWI9_9ACTN</name>
<dbReference type="RefSeq" id="WP_145909047.1">
    <property type="nucleotide sequence ID" value="NZ_BAAAMZ010000010.1"/>
</dbReference>
<dbReference type="GO" id="GO:0000976">
    <property type="term" value="F:transcription cis-regulatory region binding"/>
    <property type="evidence" value="ECO:0007669"/>
    <property type="project" value="TreeGrafter"/>
</dbReference>
<gene>
    <name evidence="7" type="ORF">FHX73_12569</name>
</gene>
<dbReference type="PANTHER" id="PTHR30055:SF226">
    <property type="entry name" value="HTH-TYPE TRANSCRIPTIONAL REGULATOR PKSA"/>
    <property type="match status" value="1"/>
</dbReference>
<keyword evidence="4" id="KW-0804">Transcription</keyword>
<feature type="DNA-binding region" description="H-T-H motif" evidence="5">
    <location>
        <begin position="37"/>
        <end position="56"/>
    </location>
</feature>
<sequence>MTATSARGPYAKTAAIKRRIVEACAEAFGETGFHGATMKDIARRAGTSYTGLLHHFARKEDLLAAVLELRDERSTHYLRSASALDPSHNPVEALDGLLAVILENELQPGLMELHCVLSGEATSPGHPAHGYYADRYRMLRQFYARAFRALADRGELRSTADPEELAAMTVALVNGLQAQWLLDREGVRLESTIRAFLTSVVPALGELPQDIGSAAKAGTRS</sequence>
<evidence type="ECO:0000256" key="1">
    <source>
        <dbReference type="ARBA" id="ARBA00022491"/>
    </source>
</evidence>
<evidence type="ECO:0000313" key="7">
    <source>
        <dbReference type="EMBL" id="TWF91454.1"/>
    </source>
</evidence>
<keyword evidence="1" id="KW-0678">Repressor</keyword>
<dbReference type="PRINTS" id="PR00455">
    <property type="entry name" value="HTHTETR"/>
</dbReference>
<dbReference type="InterPro" id="IPR050109">
    <property type="entry name" value="HTH-type_TetR-like_transc_reg"/>
</dbReference>
<protein>
    <submittedName>
        <fullName evidence="7">TetR family transcriptional regulator</fullName>
    </submittedName>
</protein>
<organism evidence="7 8">
    <name type="scientific">Kitasatospora viridis</name>
    <dbReference type="NCBI Taxonomy" id="281105"/>
    <lineage>
        <taxon>Bacteria</taxon>
        <taxon>Bacillati</taxon>
        <taxon>Actinomycetota</taxon>
        <taxon>Actinomycetes</taxon>
        <taxon>Kitasatosporales</taxon>
        <taxon>Streptomycetaceae</taxon>
        <taxon>Kitasatospora</taxon>
    </lineage>
</organism>
<reference evidence="7 8" key="1">
    <citation type="submission" date="2019-06" db="EMBL/GenBank/DDBJ databases">
        <title>Sequencing the genomes of 1000 actinobacteria strains.</title>
        <authorList>
            <person name="Klenk H.-P."/>
        </authorList>
    </citation>
    <scope>NUCLEOTIDE SEQUENCE [LARGE SCALE GENOMIC DNA]</scope>
    <source>
        <strain evidence="7 8">DSM 44826</strain>
    </source>
</reference>
<evidence type="ECO:0000256" key="5">
    <source>
        <dbReference type="PROSITE-ProRule" id="PRU00335"/>
    </source>
</evidence>
<dbReference type="SUPFAM" id="SSF48498">
    <property type="entry name" value="Tetracyclin repressor-like, C-terminal domain"/>
    <property type="match status" value="1"/>
</dbReference>
<evidence type="ECO:0000259" key="6">
    <source>
        <dbReference type="PROSITE" id="PS50977"/>
    </source>
</evidence>
<dbReference type="AlphaFoldDB" id="A0A561TWI9"/>
<comment type="caution">
    <text evidence="7">The sequence shown here is derived from an EMBL/GenBank/DDBJ whole genome shotgun (WGS) entry which is preliminary data.</text>
</comment>
<dbReference type="GO" id="GO:0003700">
    <property type="term" value="F:DNA-binding transcription factor activity"/>
    <property type="evidence" value="ECO:0007669"/>
    <property type="project" value="TreeGrafter"/>
</dbReference>
<keyword evidence="2" id="KW-0805">Transcription regulation</keyword>
<dbReference type="Gene3D" id="1.10.357.10">
    <property type="entry name" value="Tetracycline Repressor, domain 2"/>
    <property type="match status" value="1"/>
</dbReference>
<dbReference type="InterPro" id="IPR001647">
    <property type="entry name" value="HTH_TetR"/>
</dbReference>
<feature type="domain" description="HTH tetR-type" evidence="6">
    <location>
        <begin position="14"/>
        <end position="74"/>
    </location>
</feature>
<dbReference type="InterPro" id="IPR039538">
    <property type="entry name" value="BetI_C"/>
</dbReference>
<dbReference type="OrthoDB" id="7505659at2"/>